<dbReference type="Pfam" id="PF07238">
    <property type="entry name" value="PilZ"/>
    <property type="match status" value="2"/>
</dbReference>
<feature type="domain" description="PilZ" evidence="2">
    <location>
        <begin position="125"/>
        <end position="208"/>
    </location>
</feature>
<accession>A0A844Y1J7</accession>
<feature type="region of interest" description="Disordered" evidence="1">
    <location>
        <begin position="1"/>
        <end position="34"/>
    </location>
</feature>
<reference evidence="3 4" key="1">
    <citation type="submission" date="2019-12" db="EMBL/GenBank/DDBJ databases">
        <title>Genomic-based taxomic classification of the family Erythrobacteraceae.</title>
        <authorList>
            <person name="Xu L."/>
        </authorList>
    </citation>
    <scope>NUCLEOTIDE SEQUENCE [LARGE SCALE GENOMIC DNA]</scope>
    <source>
        <strain evidence="3 4">DSM 16225</strain>
    </source>
</reference>
<name>A0A844Y1J7_9SPHN</name>
<sequence>MQQSLVRSHLDRSSSYGMPNLSLRPDPQHSWGLTERRHATRKIRTFMPACVETDSGTIIALLKDFSGHGAGFESDQSFSVGQRVRYRWGDEAFREAKVIWIDGNRFGVENTEPSDAVALNPKNYRSVRVDLNVPAVVFVGEKRYEGEVINFAQKGLCVRINGRIERGSLATVKVGRRYFENVTARWVEGDRVGFALSSSLPIQEMSKLASGD</sequence>
<keyword evidence="4" id="KW-1185">Reference proteome</keyword>
<evidence type="ECO:0000259" key="2">
    <source>
        <dbReference type="Pfam" id="PF07238"/>
    </source>
</evidence>
<evidence type="ECO:0000313" key="3">
    <source>
        <dbReference type="EMBL" id="MXO50982.1"/>
    </source>
</evidence>
<dbReference type="Proteomes" id="UP000444185">
    <property type="component" value="Unassembled WGS sequence"/>
</dbReference>
<dbReference type="SUPFAM" id="SSF141371">
    <property type="entry name" value="PilZ domain-like"/>
    <property type="match status" value="2"/>
</dbReference>
<dbReference type="AlphaFoldDB" id="A0A844Y1J7"/>
<evidence type="ECO:0000256" key="1">
    <source>
        <dbReference type="SAM" id="MobiDB-lite"/>
    </source>
</evidence>
<evidence type="ECO:0000313" key="4">
    <source>
        <dbReference type="Proteomes" id="UP000444185"/>
    </source>
</evidence>
<feature type="domain" description="PilZ" evidence="2">
    <location>
        <begin position="35"/>
        <end position="114"/>
    </location>
</feature>
<dbReference type="OrthoDB" id="7429037at2"/>
<dbReference type="RefSeq" id="WP_160607525.1">
    <property type="nucleotide sequence ID" value="NZ_WTYF01000004.1"/>
</dbReference>
<gene>
    <name evidence="3" type="ORF">GRI42_06660</name>
</gene>
<comment type="caution">
    <text evidence="3">The sequence shown here is derived from an EMBL/GenBank/DDBJ whole genome shotgun (WGS) entry which is preliminary data.</text>
</comment>
<organism evidence="3 4">
    <name type="scientific">Qipengyuania gaetbuli</name>
    <dbReference type="NCBI Taxonomy" id="266952"/>
    <lineage>
        <taxon>Bacteria</taxon>
        <taxon>Pseudomonadati</taxon>
        <taxon>Pseudomonadota</taxon>
        <taxon>Alphaproteobacteria</taxon>
        <taxon>Sphingomonadales</taxon>
        <taxon>Erythrobacteraceae</taxon>
        <taxon>Qipengyuania</taxon>
    </lineage>
</organism>
<dbReference type="InterPro" id="IPR009875">
    <property type="entry name" value="PilZ_domain"/>
</dbReference>
<dbReference type="GO" id="GO:0035438">
    <property type="term" value="F:cyclic-di-GMP binding"/>
    <property type="evidence" value="ECO:0007669"/>
    <property type="project" value="InterPro"/>
</dbReference>
<dbReference type="EMBL" id="WTYF01000004">
    <property type="protein sequence ID" value="MXO50982.1"/>
    <property type="molecule type" value="Genomic_DNA"/>
</dbReference>
<proteinExistence type="predicted"/>
<protein>
    <recommendedName>
        <fullName evidence="2">PilZ domain-containing protein</fullName>
    </recommendedName>
</protein>